<evidence type="ECO:0000313" key="1">
    <source>
        <dbReference type="EMBL" id="GIY08591.1"/>
    </source>
</evidence>
<name>A0AAV4QKH1_9ARAC</name>
<organism evidence="1 2">
    <name type="scientific">Caerostris darwini</name>
    <dbReference type="NCBI Taxonomy" id="1538125"/>
    <lineage>
        <taxon>Eukaryota</taxon>
        <taxon>Metazoa</taxon>
        <taxon>Ecdysozoa</taxon>
        <taxon>Arthropoda</taxon>
        <taxon>Chelicerata</taxon>
        <taxon>Arachnida</taxon>
        <taxon>Araneae</taxon>
        <taxon>Araneomorphae</taxon>
        <taxon>Entelegynae</taxon>
        <taxon>Araneoidea</taxon>
        <taxon>Araneidae</taxon>
        <taxon>Caerostris</taxon>
    </lineage>
</organism>
<dbReference type="Proteomes" id="UP001054837">
    <property type="component" value="Unassembled WGS sequence"/>
</dbReference>
<comment type="caution">
    <text evidence="1">The sequence shown here is derived from an EMBL/GenBank/DDBJ whole genome shotgun (WGS) entry which is preliminary data.</text>
</comment>
<accession>A0AAV4QKH1</accession>
<evidence type="ECO:0000313" key="2">
    <source>
        <dbReference type="Proteomes" id="UP001054837"/>
    </source>
</evidence>
<sequence length="94" mass="10332">MGLIRIFRPATTLLCVYEKWAAVQSIPKNTKWDSGYKGTFCCECVNKISIHVRKMLSVMALSSLTTLATQSPLMGGYKAVLEKVDVGFENTAGL</sequence>
<reference evidence="1 2" key="1">
    <citation type="submission" date="2021-06" db="EMBL/GenBank/DDBJ databases">
        <title>Caerostris darwini draft genome.</title>
        <authorList>
            <person name="Kono N."/>
            <person name="Arakawa K."/>
        </authorList>
    </citation>
    <scope>NUCLEOTIDE SEQUENCE [LARGE SCALE GENOMIC DNA]</scope>
</reference>
<protein>
    <submittedName>
        <fullName evidence="1">Uncharacterized protein</fullName>
    </submittedName>
</protein>
<keyword evidence="2" id="KW-1185">Reference proteome</keyword>
<dbReference type="AlphaFoldDB" id="A0AAV4QKH1"/>
<dbReference type="EMBL" id="BPLQ01004536">
    <property type="protein sequence ID" value="GIY08591.1"/>
    <property type="molecule type" value="Genomic_DNA"/>
</dbReference>
<proteinExistence type="predicted"/>
<gene>
    <name evidence="1" type="ORF">CDAR_433031</name>
</gene>